<proteinExistence type="predicted"/>
<accession>A0ACB9MNS7</accession>
<gene>
    <name evidence="1" type="ORF">L6164_023603</name>
</gene>
<dbReference type="Proteomes" id="UP000828941">
    <property type="component" value="Chromosome 9"/>
</dbReference>
<dbReference type="EMBL" id="CM039434">
    <property type="protein sequence ID" value="KAI4324035.1"/>
    <property type="molecule type" value="Genomic_DNA"/>
</dbReference>
<sequence>MFSTRTTYHLHKYYLSSYFSHLWRIKCHTRVKQFLWRCAYNSLPVAHALAHRNILDNEDCKRCRSGETVLHCLRDCDSSKSIWKDLGSHEDFFNLSLTEWLSASMKNNEAASFGVPWSTILAYGCWVSWGNRNNLWFRNTLNNIKPSNRIKAAAVEFFHLGKNSRDYPQRLSKLVYWLPTLPPQGWYKLNCDASAVCNPVVIGFGGVIRNPQVVGLEVTVVAWVKRQLA</sequence>
<name>A0ACB9MNS7_BAUVA</name>
<comment type="caution">
    <text evidence="1">The sequence shown here is derived from an EMBL/GenBank/DDBJ whole genome shotgun (WGS) entry which is preliminary data.</text>
</comment>
<reference evidence="1 2" key="1">
    <citation type="journal article" date="2022" name="DNA Res.">
        <title>Chromosomal-level genome assembly of the orchid tree Bauhinia variegata (Leguminosae; Cercidoideae) supports the allotetraploid origin hypothesis of Bauhinia.</title>
        <authorList>
            <person name="Zhong Y."/>
            <person name="Chen Y."/>
            <person name="Zheng D."/>
            <person name="Pang J."/>
            <person name="Liu Y."/>
            <person name="Luo S."/>
            <person name="Meng S."/>
            <person name="Qian L."/>
            <person name="Wei D."/>
            <person name="Dai S."/>
            <person name="Zhou R."/>
        </authorList>
    </citation>
    <scope>NUCLEOTIDE SEQUENCE [LARGE SCALE GENOMIC DNA]</scope>
    <source>
        <strain evidence="1">BV-YZ2020</strain>
    </source>
</reference>
<evidence type="ECO:0000313" key="2">
    <source>
        <dbReference type="Proteomes" id="UP000828941"/>
    </source>
</evidence>
<organism evidence="1 2">
    <name type="scientific">Bauhinia variegata</name>
    <name type="common">Purple orchid tree</name>
    <name type="synonym">Phanera variegata</name>
    <dbReference type="NCBI Taxonomy" id="167791"/>
    <lineage>
        <taxon>Eukaryota</taxon>
        <taxon>Viridiplantae</taxon>
        <taxon>Streptophyta</taxon>
        <taxon>Embryophyta</taxon>
        <taxon>Tracheophyta</taxon>
        <taxon>Spermatophyta</taxon>
        <taxon>Magnoliopsida</taxon>
        <taxon>eudicotyledons</taxon>
        <taxon>Gunneridae</taxon>
        <taxon>Pentapetalae</taxon>
        <taxon>rosids</taxon>
        <taxon>fabids</taxon>
        <taxon>Fabales</taxon>
        <taxon>Fabaceae</taxon>
        <taxon>Cercidoideae</taxon>
        <taxon>Cercideae</taxon>
        <taxon>Bauhiniinae</taxon>
        <taxon>Bauhinia</taxon>
    </lineage>
</organism>
<keyword evidence="2" id="KW-1185">Reference proteome</keyword>
<protein>
    <submittedName>
        <fullName evidence="1">Uncharacterized protein</fullName>
    </submittedName>
</protein>
<evidence type="ECO:0000313" key="1">
    <source>
        <dbReference type="EMBL" id="KAI4324035.1"/>
    </source>
</evidence>